<comment type="caution">
    <text evidence="1">The sequence shown here is derived from an EMBL/GenBank/DDBJ whole genome shotgun (WGS) entry which is preliminary data.</text>
</comment>
<dbReference type="EMBL" id="CAUOFW020004547">
    <property type="protein sequence ID" value="CAK9166200.1"/>
    <property type="molecule type" value="Genomic_DNA"/>
</dbReference>
<dbReference type="InterPro" id="IPR058537">
    <property type="entry name" value="TPR_TNPO3_IPO13_4th"/>
</dbReference>
<dbReference type="Gene3D" id="1.25.10.10">
    <property type="entry name" value="Leucine-rich Repeat Variant"/>
    <property type="match status" value="1"/>
</dbReference>
<organism evidence="1 2">
    <name type="scientific">Ilex paraguariensis</name>
    <name type="common">yerba mate</name>
    <dbReference type="NCBI Taxonomy" id="185542"/>
    <lineage>
        <taxon>Eukaryota</taxon>
        <taxon>Viridiplantae</taxon>
        <taxon>Streptophyta</taxon>
        <taxon>Embryophyta</taxon>
        <taxon>Tracheophyta</taxon>
        <taxon>Spermatophyta</taxon>
        <taxon>Magnoliopsida</taxon>
        <taxon>eudicotyledons</taxon>
        <taxon>Gunneridae</taxon>
        <taxon>Pentapetalae</taxon>
        <taxon>asterids</taxon>
        <taxon>campanulids</taxon>
        <taxon>Aquifoliales</taxon>
        <taxon>Aquifoliaceae</taxon>
        <taxon>Ilex</taxon>
    </lineage>
</organism>
<evidence type="ECO:0008006" key="3">
    <source>
        <dbReference type="Google" id="ProtNLM"/>
    </source>
</evidence>
<dbReference type="InterPro" id="IPR016024">
    <property type="entry name" value="ARM-type_fold"/>
</dbReference>
<dbReference type="PANTHER" id="PTHR12363:SF44">
    <property type="entry name" value="ARM REPEAT SUPERFAMILY PROTEIN"/>
    <property type="match status" value="1"/>
</dbReference>
<keyword evidence="2" id="KW-1185">Reference proteome</keyword>
<dbReference type="Proteomes" id="UP001642360">
    <property type="component" value="Unassembled WGS sequence"/>
</dbReference>
<dbReference type="InterPro" id="IPR011989">
    <property type="entry name" value="ARM-like"/>
</dbReference>
<evidence type="ECO:0000313" key="2">
    <source>
        <dbReference type="Proteomes" id="UP001642360"/>
    </source>
</evidence>
<accession>A0ABC8T9V5</accession>
<dbReference type="AlphaFoldDB" id="A0ABC8T9V5"/>
<name>A0ABC8T9V5_9AQUA</name>
<protein>
    <recommendedName>
        <fullName evidence="3">Transportin-3</fullName>
    </recommendedName>
</protein>
<sequence>MLRTTGSALDDSILALLEVFWPLLEKLFQSEHVRNVSLSMAACRALSQAIQSSGQHFVTLLPKVLDCLSTNFASFQSHECYIRTASVIMEEFGSIEEYGPLFISTFQRFTYATSIMALNSSYVCDQEPDLVEAYNNFASMFVRHSQKEVLATCGSLLEVSFQKATICCTAMHRGAALASMSYMSCFLEVGLTCLLESMTHICEGTIYAMAIQVISHCGEGLVSNVVYALLGVSAMSRVHKSATILQQLAALCSLSEQTLWKAILCWESLHGWLHSAVQTLPAEYLKHGEAESLVPLWLKALASAASDYLETGRWDGGMNNHGHIQGKGGRVLKRLVREFADSHRNQSNLT</sequence>
<gene>
    <name evidence="1" type="ORF">ILEXP_LOCUS35404</name>
</gene>
<dbReference type="PANTHER" id="PTHR12363">
    <property type="entry name" value="TRANSPORTIN 3 AND IMPORTIN 13"/>
    <property type="match status" value="1"/>
</dbReference>
<dbReference type="Pfam" id="PF24139">
    <property type="entry name" value="TPR_TNPO3_IPO13_4th"/>
    <property type="match status" value="1"/>
</dbReference>
<dbReference type="InterPro" id="IPR051345">
    <property type="entry name" value="Importin_beta-like_NTR"/>
</dbReference>
<dbReference type="SUPFAM" id="SSF48371">
    <property type="entry name" value="ARM repeat"/>
    <property type="match status" value="1"/>
</dbReference>
<evidence type="ECO:0000313" key="1">
    <source>
        <dbReference type="EMBL" id="CAK9166200.1"/>
    </source>
</evidence>
<proteinExistence type="predicted"/>
<reference evidence="1 2" key="1">
    <citation type="submission" date="2024-02" db="EMBL/GenBank/DDBJ databases">
        <authorList>
            <person name="Vignale AGUSTIN F."/>
            <person name="Sosa J E."/>
            <person name="Modenutti C."/>
        </authorList>
    </citation>
    <scope>NUCLEOTIDE SEQUENCE [LARGE SCALE GENOMIC DNA]</scope>
</reference>